<protein>
    <recommendedName>
        <fullName evidence="2">carbonic anhydrase</fullName>
        <ecNumber evidence="2">4.2.1.1</ecNumber>
    </recommendedName>
</protein>
<dbReference type="EC" id="4.2.1.1" evidence="2"/>
<feature type="binding site" evidence="8">
    <location>
        <position position="151"/>
    </location>
    <ligand>
        <name>Zn(2+)</name>
        <dbReference type="ChEBI" id="CHEBI:29105"/>
    </ligand>
</feature>
<keyword evidence="10" id="KW-1185">Reference proteome</keyword>
<keyword evidence="3 8" id="KW-0479">Metal-binding</keyword>
<name>A0AAE3KNZ3_9CYAN</name>
<dbReference type="EMBL" id="JAMZMM010000097">
    <property type="protein sequence ID" value="MCP2729178.1"/>
    <property type="molecule type" value="Genomic_DNA"/>
</dbReference>
<dbReference type="InterPro" id="IPR036874">
    <property type="entry name" value="Carbonic_anhydrase_sf"/>
</dbReference>
<evidence type="ECO:0000256" key="3">
    <source>
        <dbReference type="ARBA" id="ARBA00022723"/>
    </source>
</evidence>
<dbReference type="GO" id="GO:0008270">
    <property type="term" value="F:zinc ion binding"/>
    <property type="evidence" value="ECO:0007669"/>
    <property type="project" value="InterPro"/>
</dbReference>
<dbReference type="FunFam" id="3.40.1050.10:FF:000006">
    <property type="entry name" value="Carbonic anhydrase"/>
    <property type="match status" value="1"/>
</dbReference>
<evidence type="ECO:0000256" key="2">
    <source>
        <dbReference type="ARBA" id="ARBA00012925"/>
    </source>
</evidence>
<feature type="binding site" evidence="8">
    <location>
        <position position="97"/>
    </location>
    <ligand>
        <name>Zn(2+)</name>
        <dbReference type="ChEBI" id="CHEBI:29105"/>
    </ligand>
</feature>
<evidence type="ECO:0000256" key="4">
    <source>
        <dbReference type="ARBA" id="ARBA00022833"/>
    </source>
</evidence>
<reference evidence="9" key="1">
    <citation type="submission" date="2022-06" db="EMBL/GenBank/DDBJ databases">
        <title>New cyanobacteria of genus Symplocastrum in benthos of Lake Baikal.</title>
        <authorList>
            <person name="Sorokovikova E."/>
            <person name="Tikhonova I."/>
            <person name="Krasnopeev A."/>
            <person name="Evseev P."/>
            <person name="Gladkikh A."/>
            <person name="Belykh O."/>
        </authorList>
    </citation>
    <scope>NUCLEOTIDE SEQUENCE</scope>
    <source>
        <strain evidence="9">BBK-W-15</strain>
    </source>
</reference>
<proteinExistence type="inferred from homology"/>
<accession>A0AAE3KNZ3</accession>
<keyword evidence="5" id="KW-0456">Lyase</keyword>
<dbReference type="Proteomes" id="UP001204953">
    <property type="component" value="Unassembled WGS sequence"/>
</dbReference>
<dbReference type="GO" id="GO:0015976">
    <property type="term" value="P:carbon utilization"/>
    <property type="evidence" value="ECO:0007669"/>
    <property type="project" value="InterPro"/>
</dbReference>
<comment type="caution">
    <text evidence="9">The sequence shown here is derived from an EMBL/GenBank/DDBJ whole genome shotgun (WGS) entry which is preliminary data.</text>
</comment>
<sequence>MNAKNYIPDLSRRNLLKFGAGVVGTGVLTAGLGSQLISPEKAMADNDVSPDEAIDILMRGNERFTKGRSINLNRDLIRLATVAKGQKPFAAILGCADSRVPAEIVFDQGLGDLFVCRVAGNVATPEEIGSLEFGTLVLGAKVIVVLGHERCGAVDATIKGAQVPGQIASLLDAIRPSIARADGQSGDQLENTAKANVLLQADRLKESPVLSKLIDEGKLKIIGGYYDLDTGKVTTVS</sequence>
<evidence type="ECO:0000256" key="5">
    <source>
        <dbReference type="ARBA" id="ARBA00023239"/>
    </source>
</evidence>
<gene>
    <name evidence="9" type="ORF">NJ959_11985</name>
</gene>
<keyword evidence="4 8" id="KW-0862">Zinc</keyword>
<dbReference type="AlphaFoldDB" id="A0AAE3KNZ3"/>
<dbReference type="PANTHER" id="PTHR11002:SF76">
    <property type="entry name" value="CARBONIC ANHYDRASE"/>
    <property type="match status" value="1"/>
</dbReference>
<dbReference type="InterPro" id="IPR001765">
    <property type="entry name" value="Carbonic_anhydrase"/>
</dbReference>
<dbReference type="CDD" id="cd03378">
    <property type="entry name" value="beta_CA_cladeC"/>
    <property type="match status" value="1"/>
</dbReference>
<dbReference type="Gene3D" id="3.40.1050.10">
    <property type="entry name" value="Carbonic anhydrase"/>
    <property type="match status" value="1"/>
</dbReference>
<feature type="binding site" evidence="8">
    <location>
        <position position="148"/>
    </location>
    <ligand>
        <name>Zn(2+)</name>
        <dbReference type="ChEBI" id="CHEBI:29105"/>
    </ligand>
</feature>
<comment type="similarity">
    <text evidence="1">Belongs to the beta-class carbonic anhydrase family.</text>
</comment>
<comment type="function">
    <text evidence="6">Catalyzes the reversible hydration of carbon dioxide to form bicarbonate.</text>
</comment>
<dbReference type="RefSeq" id="WP_254011963.1">
    <property type="nucleotide sequence ID" value="NZ_JAMZMM010000097.1"/>
</dbReference>
<evidence type="ECO:0000256" key="8">
    <source>
        <dbReference type="PIRSR" id="PIRSR601765-1"/>
    </source>
</evidence>
<evidence type="ECO:0000313" key="10">
    <source>
        <dbReference type="Proteomes" id="UP001204953"/>
    </source>
</evidence>
<dbReference type="Pfam" id="PF00484">
    <property type="entry name" value="Pro_CA"/>
    <property type="match status" value="1"/>
</dbReference>
<comment type="cofactor">
    <cofactor evidence="8">
        <name>Zn(2+)</name>
        <dbReference type="ChEBI" id="CHEBI:29105"/>
    </cofactor>
    <text evidence="8">Binds 1 zinc ion per subunit.</text>
</comment>
<dbReference type="InterPro" id="IPR015892">
    <property type="entry name" value="Carbonic_anhydrase_CS"/>
</dbReference>
<dbReference type="PROSITE" id="PS00704">
    <property type="entry name" value="PROK_CO2_ANHYDRASE_1"/>
    <property type="match status" value="1"/>
</dbReference>
<evidence type="ECO:0000313" key="9">
    <source>
        <dbReference type="EMBL" id="MCP2729178.1"/>
    </source>
</evidence>
<dbReference type="PROSITE" id="PS51318">
    <property type="entry name" value="TAT"/>
    <property type="match status" value="1"/>
</dbReference>
<organism evidence="9 10">
    <name type="scientific">Limnofasciculus baicalensis BBK-W-15</name>
    <dbReference type="NCBI Taxonomy" id="2699891"/>
    <lineage>
        <taxon>Bacteria</taxon>
        <taxon>Bacillati</taxon>
        <taxon>Cyanobacteriota</taxon>
        <taxon>Cyanophyceae</taxon>
        <taxon>Coleofasciculales</taxon>
        <taxon>Coleofasciculaceae</taxon>
        <taxon>Limnofasciculus</taxon>
        <taxon>Limnofasciculus baicalensis</taxon>
    </lineage>
</organism>
<evidence type="ECO:0000256" key="6">
    <source>
        <dbReference type="ARBA" id="ARBA00024993"/>
    </source>
</evidence>
<dbReference type="SMART" id="SM00947">
    <property type="entry name" value="Pro_CA"/>
    <property type="match status" value="1"/>
</dbReference>
<evidence type="ECO:0000256" key="7">
    <source>
        <dbReference type="ARBA" id="ARBA00048348"/>
    </source>
</evidence>
<dbReference type="SUPFAM" id="SSF53056">
    <property type="entry name" value="beta-carbonic anhydrase, cab"/>
    <property type="match status" value="1"/>
</dbReference>
<evidence type="ECO:0000256" key="1">
    <source>
        <dbReference type="ARBA" id="ARBA00006217"/>
    </source>
</evidence>
<feature type="binding site" evidence="8">
    <location>
        <position position="95"/>
    </location>
    <ligand>
        <name>Zn(2+)</name>
        <dbReference type="ChEBI" id="CHEBI:29105"/>
    </ligand>
</feature>
<comment type="catalytic activity">
    <reaction evidence="7">
        <text>hydrogencarbonate + H(+) = CO2 + H2O</text>
        <dbReference type="Rhea" id="RHEA:10748"/>
        <dbReference type="ChEBI" id="CHEBI:15377"/>
        <dbReference type="ChEBI" id="CHEBI:15378"/>
        <dbReference type="ChEBI" id="CHEBI:16526"/>
        <dbReference type="ChEBI" id="CHEBI:17544"/>
        <dbReference type="EC" id="4.2.1.1"/>
    </reaction>
</comment>
<dbReference type="GO" id="GO:0004089">
    <property type="term" value="F:carbonate dehydratase activity"/>
    <property type="evidence" value="ECO:0007669"/>
    <property type="project" value="UniProtKB-EC"/>
</dbReference>
<dbReference type="InterPro" id="IPR006311">
    <property type="entry name" value="TAT_signal"/>
</dbReference>
<dbReference type="PANTHER" id="PTHR11002">
    <property type="entry name" value="CARBONIC ANHYDRASE"/>
    <property type="match status" value="1"/>
</dbReference>